<organism evidence="3 4">
    <name type="scientific">Candidatus Eisenbergiella merdavium</name>
    <dbReference type="NCBI Taxonomy" id="2838551"/>
    <lineage>
        <taxon>Bacteria</taxon>
        <taxon>Bacillati</taxon>
        <taxon>Bacillota</taxon>
        <taxon>Clostridia</taxon>
        <taxon>Lachnospirales</taxon>
        <taxon>Lachnospiraceae</taxon>
        <taxon>Eisenbergiella</taxon>
    </lineage>
</organism>
<gene>
    <name evidence="3" type="ORF">H9761_02580</name>
</gene>
<keyword evidence="2" id="KW-0472">Membrane</keyword>
<evidence type="ECO:0000313" key="3">
    <source>
        <dbReference type="EMBL" id="HJC22575.1"/>
    </source>
</evidence>
<feature type="transmembrane region" description="Helical" evidence="2">
    <location>
        <begin position="222"/>
        <end position="240"/>
    </location>
</feature>
<name>A0A9D2SPG9_9FIRM</name>
<accession>A0A9D2SPG9</accession>
<sequence length="257" mass="28572">MERKAEEKTKGKKEEKRGGKMEEKMEEKASGKKGWLCLGLAVLVFLTLAMEVAVLLAESAAYGAAPSALWQHCIHWTLTCAVWCAGLTLVHRFACRRELFGPEGQAEGQTEGRLRPGQWAVLAAVTAAGVLFMTANWDMTFKPLTEWGRFVERFGGMGTAGFLFQYLYYLAESAIILTVIMLGQRAGECFFSRGRQTLFPWGWLLCSLLWGFPHLLTKDLETAVLSIGLSLLFELAYLAAGRKKWTAYAAVAVIFLL</sequence>
<feature type="transmembrane region" description="Helical" evidence="2">
    <location>
        <begin position="119"/>
        <end position="137"/>
    </location>
</feature>
<reference evidence="3" key="1">
    <citation type="journal article" date="2021" name="PeerJ">
        <title>Extensive microbial diversity within the chicken gut microbiome revealed by metagenomics and culture.</title>
        <authorList>
            <person name="Gilroy R."/>
            <person name="Ravi A."/>
            <person name="Getino M."/>
            <person name="Pursley I."/>
            <person name="Horton D.L."/>
            <person name="Alikhan N.F."/>
            <person name="Baker D."/>
            <person name="Gharbi K."/>
            <person name="Hall N."/>
            <person name="Watson M."/>
            <person name="Adriaenssens E.M."/>
            <person name="Foster-Nyarko E."/>
            <person name="Jarju S."/>
            <person name="Secka A."/>
            <person name="Antonio M."/>
            <person name="Oren A."/>
            <person name="Chaudhuri R.R."/>
            <person name="La Ragione R."/>
            <person name="Hildebrand F."/>
            <person name="Pallen M.J."/>
        </authorList>
    </citation>
    <scope>NUCLEOTIDE SEQUENCE</scope>
    <source>
        <strain evidence="3">USAMLcec2-132</strain>
    </source>
</reference>
<evidence type="ECO:0000256" key="2">
    <source>
        <dbReference type="SAM" id="Phobius"/>
    </source>
</evidence>
<comment type="caution">
    <text evidence="3">The sequence shown here is derived from an EMBL/GenBank/DDBJ whole genome shotgun (WGS) entry which is preliminary data.</text>
</comment>
<feature type="transmembrane region" description="Helical" evidence="2">
    <location>
        <begin position="34"/>
        <end position="57"/>
    </location>
</feature>
<feature type="region of interest" description="Disordered" evidence="1">
    <location>
        <begin position="1"/>
        <end position="26"/>
    </location>
</feature>
<feature type="transmembrane region" description="Helical" evidence="2">
    <location>
        <begin position="166"/>
        <end position="186"/>
    </location>
</feature>
<protein>
    <submittedName>
        <fullName evidence="3">Uncharacterized protein</fullName>
    </submittedName>
</protein>
<evidence type="ECO:0000256" key="1">
    <source>
        <dbReference type="SAM" id="MobiDB-lite"/>
    </source>
</evidence>
<dbReference type="Proteomes" id="UP000823891">
    <property type="component" value="Unassembled WGS sequence"/>
</dbReference>
<dbReference type="EMBL" id="DWWS01000013">
    <property type="protein sequence ID" value="HJC22575.1"/>
    <property type="molecule type" value="Genomic_DNA"/>
</dbReference>
<feature type="transmembrane region" description="Helical" evidence="2">
    <location>
        <begin position="69"/>
        <end position="90"/>
    </location>
</feature>
<proteinExistence type="predicted"/>
<evidence type="ECO:0000313" key="4">
    <source>
        <dbReference type="Proteomes" id="UP000823891"/>
    </source>
</evidence>
<reference evidence="3" key="2">
    <citation type="submission" date="2021-04" db="EMBL/GenBank/DDBJ databases">
        <authorList>
            <person name="Gilroy R."/>
        </authorList>
    </citation>
    <scope>NUCLEOTIDE SEQUENCE</scope>
    <source>
        <strain evidence="3">USAMLcec2-132</strain>
    </source>
</reference>
<keyword evidence="2" id="KW-1133">Transmembrane helix</keyword>
<feature type="transmembrane region" description="Helical" evidence="2">
    <location>
        <begin position="198"/>
        <end position="216"/>
    </location>
</feature>
<dbReference type="AlphaFoldDB" id="A0A9D2SPG9"/>
<keyword evidence="2" id="KW-0812">Transmembrane</keyword>